<dbReference type="OMA" id="GQAIKCW"/>
<keyword evidence="3" id="KW-0732">Signal</keyword>
<protein>
    <recommendedName>
        <fullName evidence="8">Protein quiver</fullName>
    </recommendedName>
</protein>
<comment type="caution">
    <text evidence="6">The sequence shown here is derived from an EMBL/GenBank/DDBJ whole genome shotgun (WGS) entry which is preliminary data.</text>
</comment>
<evidence type="ECO:0008006" key="8">
    <source>
        <dbReference type="Google" id="ProtNLM"/>
    </source>
</evidence>
<evidence type="ECO:0000256" key="4">
    <source>
        <dbReference type="ARBA" id="ARBA00023180"/>
    </source>
</evidence>
<dbReference type="PANTHER" id="PTHR33562">
    <property type="entry name" value="ATILLA, ISOFORM B-RELATED-RELATED"/>
    <property type="match status" value="1"/>
</dbReference>
<dbReference type="InterPro" id="IPR050975">
    <property type="entry name" value="Sleep_regulator"/>
</dbReference>
<evidence type="ECO:0000313" key="6">
    <source>
        <dbReference type="EMBL" id="ODM91860.1"/>
    </source>
</evidence>
<dbReference type="AlphaFoldDB" id="A0A1D2MFU5"/>
<evidence type="ECO:0000256" key="3">
    <source>
        <dbReference type="ARBA" id="ARBA00022729"/>
    </source>
</evidence>
<evidence type="ECO:0000256" key="2">
    <source>
        <dbReference type="ARBA" id="ARBA00022622"/>
    </source>
</evidence>
<dbReference type="OrthoDB" id="6110560at2759"/>
<comment type="subcellular location">
    <subcellularLocation>
        <location evidence="1">Membrane</location>
        <topology evidence="1">Lipid-anchor</topology>
        <topology evidence="1">GPI-anchor</topology>
    </subcellularLocation>
</comment>
<dbReference type="Proteomes" id="UP000094527">
    <property type="component" value="Unassembled WGS sequence"/>
</dbReference>
<organism evidence="6 7">
    <name type="scientific">Orchesella cincta</name>
    <name type="common">Springtail</name>
    <name type="synonym">Podura cincta</name>
    <dbReference type="NCBI Taxonomy" id="48709"/>
    <lineage>
        <taxon>Eukaryota</taxon>
        <taxon>Metazoa</taxon>
        <taxon>Ecdysozoa</taxon>
        <taxon>Arthropoda</taxon>
        <taxon>Hexapoda</taxon>
        <taxon>Collembola</taxon>
        <taxon>Entomobryomorpha</taxon>
        <taxon>Entomobryoidea</taxon>
        <taxon>Orchesellidae</taxon>
        <taxon>Orchesellinae</taxon>
        <taxon>Orchesella</taxon>
    </lineage>
</organism>
<proteinExistence type="predicted"/>
<dbReference type="PANTHER" id="PTHR33562:SF2">
    <property type="entry name" value="PROTEIN QUIVER"/>
    <property type="match status" value="1"/>
</dbReference>
<evidence type="ECO:0000256" key="1">
    <source>
        <dbReference type="ARBA" id="ARBA00004589"/>
    </source>
</evidence>
<dbReference type="GO" id="GO:0030431">
    <property type="term" value="P:sleep"/>
    <property type="evidence" value="ECO:0007669"/>
    <property type="project" value="InterPro"/>
</dbReference>
<name>A0A1D2MFU5_ORCCI</name>
<gene>
    <name evidence="6" type="ORF">Ocin01_14822</name>
</gene>
<dbReference type="InterPro" id="IPR031424">
    <property type="entry name" value="QVR-like"/>
</dbReference>
<evidence type="ECO:0000256" key="5">
    <source>
        <dbReference type="ARBA" id="ARBA00023288"/>
    </source>
</evidence>
<keyword evidence="2" id="KW-0336">GPI-anchor</keyword>
<dbReference type="STRING" id="48709.A0A1D2MFU5"/>
<keyword evidence="4" id="KW-0325">Glycoprotein</keyword>
<dbReference type="GO" id="GO:0098552">
    <property type="term" value="C:side of membrane"/>
    <property type="evidence" value="ECO:0007669"/>
    <property type="project" value="UniProtKB-KW"/>
</dbReference>
<dbReference type="EMBL" id="LJIJ01001394">
    <property type="protein sequence ID" value="ODM91860.1"/>
    <property type="molecule type" value="Genomic_DNA"/>
</dbReference>
<accession>A0A1D2MFU5</accession>
<dbReference type="Pfam" id="PF17064">
    <property type="entry name" value="QVR"/>
    <property type="match status" value="1"/>
</dbReference>
<keyword evidence="2" id="KW-0472">Membrane</keyword>
<evidence type="ECO:0000313" key="7">
    <source>
        <dbReference type="Proteomes" id="UP000094527"/>
    </source>
</evidence>
<reference evidence="6 7" key="1">
    <citation type="journal article" date="2016" name="Genome Biol. Evol.">
        <title>Gene Family Evolution Reflects Adaptation to Soil Environmental Stressors in the Genome of the Collembolan Orchesella cincta.</title>
        <authorList>
            <person name="Faddeeva-Vakhrusheva A."/>
            <person name="Derks M.F."/>
            <person name="Anvar S.Y."/>
            <person name="Agamennone V."/>
            <person name="Suring W."/>
            <person name="Smit S."/>
            <person name="van Straalen N.M."/>
            <person name="Roelofs D."/>
        </authorList>
    </citation>
    <scope>NUCLEOTIDE SEQUENCE [LARGE SCALE GENOMIC DNA]</scope>
    <source>
        <tissue evidence="6">Mixed pool</tissue>
    </source>
</reference>
<keyword evidence="5" id="KW-0449">Lipoprotein</keyword>
<dbReference type="GO" id="GO:0032222">
    <property type="term" value="P:regulation of synaptic transmission, cholinergic"/>
    <property type="evidence" value="ECO:0007669"/>
    <property type="project" value="InterPro"/>
</dbReference>
<keyword evidence="7" id="KW-1185">Reference proteome</keyword>
<sequence>MCIKCTLKCWVCNSRNDLGCGDPFDNSSFPISDCDAEFNKRDNLIGIKATIVLDKYCVGKRRYIGLNFFIGNYCDGQEQCFSGVLIISYELSVGEWRWIRSCAFLGEPGIGGDERYCKRRTGTFDIYQEDCLCRGKDGCNAGNSWQPSIGLVGVLTTISSLTILKLMRPFTKLVIL</sequence>